<reference evidence="2" key="1">
    <citation type="journal article" date="2020" name="Plant J.">
        <title>Transposons played a major role in the diversification between the closely related almond and peach genomes: results from the almond genome sequence.</title>
        <authorList>
            <person name="Alioto T."/>
            <person name="Alexiou K.G."/>
            <person name="Bardil A."/>
            <person name="Barteri F."/>
            <person name="Castanera R."/>
            <person name="Cruz F."/>
            <person name="Dhingra A."/>
            <person name="Duval H."/>
            <person name="Fernandez I Marti A."/>
            <person name="Frias L."/>
            <person name="Galan B."/>
            <person name="Garcia J.L."/>
            <person name="Howad W."/>
            <person name="Gomez-Garrido J."/>
            <person name="Gut M."/>
            <person name="Julca I."/>
            <person name="Morata J."/>
            <person name="Puigdomenech P."/>
            <person name="Ribeca P."/>
            <person name="Rubio Cabetas M.J."/>
            <person name="Vlasova A."/>
            <person name="Wirthensohn M."/>
            <person name="Garcia-Mas J."/>
            <person name="Gabaldon T."/>
            <person name="Casacuberta J.M."/>
            <person name="Arus P."/>
        </authorList>
    </citation>
    <scope>NUCLEOTIDE SEQUENCE [LARGE SCALE GENOMIC DNA]</scope>
    <source>
        <strain evidence="2">cv. Texas</strain>
    </source>
</reference>
<dbReference type="InParanoid" id="A0A5E4EU55"/>
<dbReference type="AlphaFoldDB" id="A0A5E4EU55"/>
<evidence type="ECO:0000313" key="1">
    <source>
        <dbReference type="EMBL" id="VVA18031.1"/>
    </source>
</evidence>
<dbReference type="Gramene" id="VVA18031">
    <property type="protein sequence ID" value="VVA18031"/>
    <property type="gene ID" value="Prudul26B015664"/>
</dbReference>
<dbReference type="Proteomes" id="UP000327085">
    <property type="component" value="Chromosome 1"/>
</dbReference>
<organism evidence="1 2">
    <name type="scientific">Prunus dulcis</name>
    <name type="common">Almond</name>
    <name type="synonym">Amygdalus dulcis</name>
    <dbReference type="NCBI Taxonomy" id="3755"/>
    <lineage>
        <taxon>Eukaryota</taxon>
        <taxon>Viridiplantae</taxon>
        <taxon>Streptophyta</taxon>
        <taxon>Embryophyta</taxon>
        <taxon>Tracheophyta</taxon>
        <taxon>Spermatophyta</taxon>
        <taxon>Magnoliopsida</taxon>
        <taxon>eudicotyledons</taxon>
        <taxon>Gunneridae</taxon>
        <taxon>Pentapetalae</taxon>
        <taxon>rosids</taxon>
        <taxon>fabids</taxon>
        <taxon>Rosales</taxon>
        <taxon>Rosaceae</taxon>
        <taxon>Amygdaloideae</taxon>
        <taxon>Amygdaleae</taxon>
        <taxon>Prunus</taxon>
    </lineage>
</organism>
<evidence type="ECO:0000313" key="2">
    <source>
        <dbReference type="Proteomes" id="UP000327085"/>
    </source>
</evidence>
<protein>
    <submittedName>
        <fullName evidence="1">Uncharacterized protein</fullName>
    </submittedName>
</protein>
<gene>
    <name evidence="1" type="ORF">ALMOND_2B015664</name>
</gene>
<name>A0A5E4EU55_PRUDU</name>
<accession>A0A5E4EU55</accession>
<dbReference type="EMBL" id="CABIKO010000027">
    <property type="protein sequence ID" value="VVA18031.1"/>
    <property type="molecule type" value="Genomic_DNA"/>
</dbReference>
<sequence>MGIYRGRRRDKDTEEDIFLSPSSDVSYIKCPASDRHASLTGIRWRSDMWHGMGALRHHRSRIGILGARAPLTFFLVKFQLGGSLPISGVIESDRVDVYVTQPTYGYAVSCNWFGS</sequence>
<proteinExistence type="predicted"/>